<feature type="region of interest" description="Disordered" evidence="1">
    <location>
        <begin position="1"/>
        <end position="228"/>
    </location>
</feature>
<dbReference type="GO" id="GO:0005634">
    <property type="term" value="C:nucleus"/>
    <property type="evidence" value="ECO:0007669"/>
    <property type="project" value="TreeGrafter"/>
</dbReference>
<gene>
    <name evidence="2" type="ORF">RRG08_023701</name>
</gene>
<dbReference type="EMBL" id="JAWDGP010004804">
    <property type="protein sequence ID" value="KAK3761918.1"/>
    <property type="molecule type" value="Genomic_DNA"/>
</dbReference>
<protein>
    <recommendedName>
        <fullName evidence="4">SAP30-binding protein</fullName>
    </recommendedName>
</protein>
<dbReference type="GO" id="GO:0006355">
    <property type="term" value="P:regulation of DNA-templated transcription"/>
    <property type="evidence" value="ECO:0007669"/>
    <property type="project" value="InterPro"/>
</dbReference>
<feature type="compositionally biased region" description="Basic and acidic residues" evidence="1">
    <location>
        <begin position="288"/>
        <end position="314"/>
    </location>
</feature>
<comment type="caution">
    <text evidence="2">The sequence shown here is derived from an EMBL/GenBank/DDBJ whole genome shotgun (WGS) entry which is preliminary data.</text>
</comment>
<dbReference type="Proteomes" id="UP001283361">
    <property type="component" value="Unassembled WGS sequence"/>
</dbReference>
<feature type="compositionally biased region" description="Basic and acidic residues" evidence="1">
    <location>
        <begin position="127"/>
        <end position="144"/>
    </location>
</feature>
<evidence type="ECO:0000313" key="2">
    <source>
        <dbReference type="EMBL" id="KAK3761918.1"/>
    </source>
</evidence>
<proteinExistence type="predicted"/>
<evidence type="ECO:0000313" key="3">
    <source>
        <dbReference type="Proteomes" id="UP001283361"/>
    </source>
</evidence>
<feature type="compositionally biased region" description="Polar residues" evidence="1">
    <location>
        <begin position="320"/>
        <end position="332"/>
    </location>
</feature>
<evidence type="ECO:0008006" key="4">
    <source>
        <dbReference type="Google" id="ProtNLM"/>
    </source>
</evidence>
<feature type="compositionally biased region" description="Polar residues" evidence="1">
    <location>
        <begin position="31"/>
        <end position="52"/>
    </location>
</feature>
<dbReference type="InterPro" id="IPR012479">
    <property type="entry name" value="SAP30BP"/>
</dbReference>
<feature type="compositionally biased region" description="Polar residues" evidence="1">
    <location>
        <begin position="196"/>
        <end position="212"/>
    </location>
</feature>
<feature type="compositionally biased region" description="Polar residues" evidence="1">
    <location>
        <begin position="64"/>
        <end position="84"/>
    </location>
</feature>
<dbReference type="AlphaFoldDB" id="A0AAE0Z2X5"/>
<keyword evidence="3" id="KW-1185">Reference proteome</keyword>
<organism evidence="2 3">
    <name type="scientific">Elysia crispata</name>
    <name type="common">lettuce slug</name>
    <dbReference type="NCBI Taxonomy" id="231223"/>
    <lineage>
        <taxon>Eukaryota</taxon>
        <taxon>Metazoa</taxon>
        <taxon>Spiralia</taxon>
        <taxon>Lophotrochozoa</taxon>
        <taxon>Mollusca</taxon>
        <taxon>Gastropoda</taxon>
        <taxon>Heterobranchia</taxon>
        <taxon>Euthyneura</taxon>
        <taxon>Panpulmonata</taxon>
        <taxon>Sacoglossa</taxon>
        <taxon>Placobranchoidea</taxon>
        <taxon>Plakobranchidae</taxon>
        <taxon>Elysia</taxon>
    </lineage>
</organism>
<dbReference type="Pfam" id="PF07818">
    <property type="entry name" value="HCNGP"/>
    <property type="match status" value="1"/>
</dbReference>
<evidence type="ECO:0000256" key="1">
    <source>
        <dbReference type="SAM" id="MobiDB-lite"/>
    </source>
</evidence>
<feature type="compositionally biased region" description="Acidic residues" evidence="1">
    <location>
        <begin position="169"/>
        <end position="190"/>
    </location>
</feature>
<dbReference type="PANTHER" id="PTHR13464:SF0">
    <property type="entry name" value="SAP30-BINDING PROTEIN"/>
    <property type="match status" value="1"/>
</dbReference>
<accession>A0AAE0Z2X5</accession>
<name>A0AAE0Z2X5_9GAST</name>
<dbReference type="PANTHER" id="PTHR13464">
    <property type="entry name" value="TRANSCRIPTIONAL REGULATOR PROTEIN HCNGP"/>
    <property type="match status" value="1"/>
</dbReference>
<feature type="compositionally biased region" description="Polar residues" evidence="1">
    <location>
        <begin position="1"/>
        <end position="17"/>
    </location>
</feature>
<reference evidence="2" key="1">
    <citation type="journal article" date="2023" name="G3 (Bethesda)">
        <title>A reference genome for the long-term kleptoplast-retaining sea slug Elysia crispata morphotype clarki.</title>
        <authorList>
            <person name="Eastman K.E."/>
            <person name="Pendleton A.L."/>
            <person name="Shaikh M.A."/>
            <person name="Suttiyut T."/>
            <person name="Ogas R."/>
            <person name="Tomko P."/>
            <person name="Gavelis G."/>
            <person name="Widhalm J.R."/>
            <person name="Wisecaver J.H."/>
        </authorList>
    </citation>
    <scope>NUCLEOTIDE SEQUENCE</scope>
    <source>
        <strain evidence="2">ECLA1</strain>
    </source>
</reference>
<sequence>MLRHNSGSIISSLQNYGDSDEEEADSRNEPVSESFSTQSDEASSQPKPSLSPASDPVEAGITFSADSGNLPTSETDPSPHSKLTGSEADTKSVDQDQEDEKAVPEVSPAELISDDEGDHSHAHRKVLKDDMKDAMAEAVRDGTHADSPSSQGSTTKPGRQAARLVSYGPDEDLDEDETSSEEEVEEDESNSPEGPTDNSALSRSVRNLSSDEIQIPPEPPGKCSESLQRKIEESLRRKNYDLNRIIQSKKHFRNPSIYEKLIDFCHIDEKGTNFPPELYDPHIWGKESFHDELDKAQRKDMERREKEKKEKTKIEFLSGTKKSGNESTSSGPSDEKRRKTKWDAQPMNIHVSKLPSAQQNPGVVNLTAVATGTKNTIIPAVGSLSKKSGTGK</sequence>
<feature type="region of interest" description="Disordered" evidence="1">
    <location>
        <begin position="288"/>
        <end position="346"/>
    </location>
</feature>
<feature type="compositionally biased region" description="Polar residues" evidence="1">
    <location>
        <begin position="146"/>
        <end position="157"/>
    </location>
</feature>